<evidence type="ECO:0000256" key="4">
    <source>
        <dbReference type="SAM" id="SignalP"/>
    </source>
</evidence>
<keyword evidence="4" id="KW-0732">Signal</keyword>
<reference evidence="6 7" key="1">
    <citation type="submission" date="2014-07" db="EMBL/GenBank/DDBJ databases">
        <title>Draft Genome Sequence of Gephyronic Acid Producer, Cystobacter violaceus Strain Cb vi76.</title>
        <authorList>
            <person name="Stevens D.C."/>
            <person name="Young J."/>
            <person name="Carmichael R."/>
            <person name="Tan J."/>
            <person name="Taylor R.E."/>
        </authorList>
    </citation>
    <scope>NUCLEOTIDE SEQUENCE [LARGE SCALE GENOMIC DNA]</scope>
    <source>
        <strain evidence="6 7">Cb vi76</strain>
    </source>
</reference>
<feature type="region of interest" description="Disordered" evidence="2">
    <location>
        <begin position="17"/>
        <end position="43"/>
    </location>
</feature>
<sequence length="236" mass="25484">MKTSFLTVCLLATLAGGRAASAPVPETPATPSTPPAGPAVKAPLPPELAAQREELEARQRELDAERQQLESDIQQLEAEAKRLDPEGRLSNQQLYELLQMREARRGQNDFDPTPAVVSMSFFGCMLTGFLAFLVASYRRARQLHETVRLMVEKGAEIPQGLLAPVPRRKPSDLRRGIILSTTGVGLTIFLGALPDSQGAWGAGVTLLLIGVGHMIVWRLQQGRGAVAAALAPEPQH</sequence>
<comment type="caution">
    <text evidence="6">The sequence shown here is derived from an EMBL/GenBank/DDBJ whole genome shotgun (WGS) entry which is preliminary data.</text>
</comment>
<evidence type="ECO:0000256" key="3">
    <source>
        <dbReference type="SAM" id="Phobius"/>
    </source>
</evidence>
<feature type="chain" id="PRO_5001781402" description="DUF6249 domain-containing protein" evidence="4">
    <location>
        <begin position="22"/>
        <end position="236"/>
    </location>
</feature>
<gene>
    <name evidence="6" type="ORF">Q664_34245</name>
</gene>
<dbReference type="InterPro" id="IPR046216">
    <property type="entry name" value="DUF6249"/>
</dbReference>
<keyword evidence="1" id="KW-0175">Coiled coil</keyword>
<feature type="coiled-coil region" evidence="1">
    <location>
        <begin position="48"/>
        <end position="86"/>
    </location>
</feature>
<feature type="signal peptide" evidence="4">
    <location>
        <begin position="1"/>
        <end position="21"/>
    </location>
</feature>
<feature type="transmembrane region" description="Helical" evidence="3">
    <location>
        <begin position="199"/>
        <end position="217"/>
    </location>
</feature>
<organism evidence="6 7">
    <name type="scientific">Archangium violaceum Cb vi76</name>
    <dbReference type="NCBI Taxonomy" id="1406225"/>
    <lineage>
        <taxon>Bacteria</taxon>
        <taxon>Pseudomonadati</taxon>
        <taxon>Myxococcota</taxon>
        <taxon>Myxococcia</taxon>
        <taxon>Myxococcales</taxon>
        <taxon>Cystobacterineae</taxon>
        <taxon>Archangiaceae</taxon>
        <taxon>Archangium</taxon>
    </lineage>
</organism>
<evidence type="ECO:0000256" key="2">
    <source>
        <dbReference type="SAM" id="MobiDB-lite"/>
    </source>
</evidence>
<evidence type="ECO:0000313" key="7">
    <source>
        <dbReference type="Proteomes" id="UP000028547"/>
    </source>
</evidence>
<keyword evidence="3" id="KW-0812">Transmembrane</keyword>
<accession>A0A084SLW1</accession>
<evidence type="ECO:0000256" key="1">
    <source>
        <dbReference type="SAM" id="Coils"/>
    </source>
</evidence>
<feature type="compositionally biased region" description="Pro residues" evidence="2">
    <location>
        <begin position="25"/>
        <end position="37"/>
    </location>
</feature>
<dbReference type="Proteomes" id="UP000028547">
    <property type="component" value="Unassembled WGS sequence"/>
</dbReference>
<feature type="transmembrane region" description="Helical" evidence="3">
    <location>
        <begin position="115"/>
        <end position="135"/>
    </location>
</feature>
<dbReference type="Pfam" id="PF19762">
    <property type="entry name" value="DUF6249"/>
    <property type="match status" value="1"/>
</dbReference>
<feature type="transmembrane region" description="Helical" evidence="3">
    <location>
        <begin position="176"/>
        <end position="193"/>
    </location>
</feature>
<keyword evidence="3" id="KW-1133">Transmembrane helix</keyword>
<feature type="domain" description="DUF6249" evidence="5">
    <location>
        <begin position="121"/>
        <end position="221"/>
    </location>
</feature>
<proteinExistence type="predicted"/>
<evidence type="ECO:0000259" key="5">
    <source>
        <dbReference type="Pfam" id="PF19762"/>
    </source>
</evidence>
<keyword evidence="3" id="KW-0472">Membrane</keyword>
<dbReference type="AlphaFoldDB" id="A0A084SLW1"/>
<name>A0A084SLW1_9BACT</name>
<evidence type="ECO:0000313" key="6">
    <source>
        <dbReference type="EMBL" id="KFA89446.1"/>
    </source>
</evidence>
<dbReference type="RefSeq" id="WP_043404852.1">
    <property type="nucleotide sequence ID" value="NZ_JPMI01000240.1"/>
</dbReference>
<protein>
    <recommendedName>
        <fullName evidence="5">DUF6249 domain-containing protein</fullName>
    </recommendedName>
</protein>
<dbReference type="EMBL" id="JPMI01000240">
    <property type="protein sequence ID" value="KFA89446.1"/>
    <property type="molecule type" value="Genomic_DNA"/>
</dbReference>